<reference evidence="1 2" key="1">
    <citation type="submission" date="2016-12" db="EMBL/GenBank/DDBJ databases">
        <title>The genomes of Aspergillus section Nigri reveals drivers in fungal speciation.</title>
        <authorList>
            <consortium name="DOE Joint Genome Institute"/>
            <person name="Vesth T.C."/>
            <person name="Nybo J."/>
            <person name="Theobald S."/>
            <person name="Brandl J."/>
            <person name="Frisvad J.C."/>
            <person name="Nielsen K.F."/>
            <person name="Lyhne E.K."/>
            <person name="Kogle M.E."/>
            <person name="Kuo A."/>
            <person name="Riley R."/>
            <person name="Clum A."/>
            <person name="Nolan M."/>
            <person name="Lipzen A."/>
            <person name="Salamov A."/>
            <person name="Henrissat B."/>
            <person name="Wiebenga A."/>
            <person name="De Vries R.P."/>
            <person name="Grigoriev I.V."/>
            <person name="Mortensen U.H."/>
            <person name="Andersen M.R."/>
            <person name="Baker S.E."/>
        </authorList>
    </citation>
    <scope>NUCLEOTIDE SEQUENCE [LARGE SCALE GENOMIC DNA]</scope>
    <source>
        <strain evidence="1 2">CBS 115572</strain>
    </source>
</reference>
<gene>
    <name evidence="1" type="ORF">BO94DRAFT_581167</name>
</gene>
<organism evidence="1 2">
    <name type="scientific">Aspergillus sclerotioniger CBS 115572</name>
    <dbReference type="NCBI Taxonomy" id="1450535"/>
    <lineage>
        <taxon>Eukaryota</taxon>
        <taxon>Fungi</taxon>
        <taxon>Dikarya</taxon>
        <taxon>Ascomycota</taxon>
        <taxon>Pezizomycotina</taxon>
        <taxon>Eurotiomycetes</taxon>
        <taxon>Eurotiomycetidae</taxon>
        <taxon>Eurotiales</taxon>
        <taxon>Aspergillaceae</taxon>
        <taxon>Aspergillus</taxon>
        <taxon>Aspergillus subgen. Circumdati</taxon>
    </lineage>
</organism>
<dbReference type="InterPro" id="IPR012337">
    <property type="entry name" value="RNaseH-like_sf"/>
</dbReference>
<dbReference type="EMBL" id="MSFK01000002">
    <property type="protein sequence ID" value="PWY96024.1"/>
    <property type="molecule type" value="Genomic_DNA"/>
</dbReference>
<dbReference type="AlphaFoldDB" id="A0A317XBL3"/>
<sequence>MKDRASVVHKFILLRNGIKQQLNIEIKRVHGDSASEHAALVKYCLDQGINCHTIEPTIAVMTDNQLPGFLWDRIVVAVTYIYNRLSHDSIGKTPHETLPSNLTPVTLQTEGYRVIPILLGYHNDAVACVEVARSGRLGRKVYAPTERAMNLQHDASVLLGHLEANKGIKIPKSVIDHIRTVQDFLVDL</sequence>
<comment type="caution">
    <text evidence="1">The sequence shown here is derived from an EMBL/GenBank/DDBJ whole genome shotgun (WGS) entry which is preliminary data.</text>
</comment>
<name>A0A317XBL3_9EURO</name>
<dbReference type="RefSeq" id="XP_025472785.1">
    <property type="nucleotide sequence ID" value="XM_025615379.1"/>
</dbReference>
<dbReference type="GeneID" id="37117522"/>
<proteinExistence type="predicted"/>
<keyword evidence="2" id="KW-1185">Reference proteome</keyword>
<dbReference type="OrthoDB" id="4369352at2759"/>
<protein>
    <submittedName>
        <fullName evidence="1">Uncharacterized protein</fullName>
    </submittedName>
</protein>
<dbReference type="SUPFAM" id="SSF53098">
    <property type="entry name" value="Ribonuclease H-like"/>
    <property type="match status" value="1"/>
</dbReference>
<evidence type="ECO:0000313" key="1">
    <source>
        <dbReference type="EMBL" id="PWY96024.1"/>
    </source>
</evidence>
<evidence type="ECO:0000313" key="2">
    <source>
        <dbReference type="Proteomes" id="UP000246702"/>
    </source>
</evidence>
<accession>A0A317XBL3</accession>
<dbReference type="Proteomes" id="UP000246702">
    <property type="component" value="Unassembled WGS sequence"/>
</dbReference>